<organism evidence="1 2">
    <name type="scientific">Marivibrio halodurans</name>
    <dbReference type="NCBI Taxonomy" id="2039722"/>
    <lineage>
        <taxon>Bacteria</taxon>
        <taxon>Pseudomonadati</taxon>
        <taxon>Pseudomonadota</taxon>
        <taxon>Alphaproteobacteria</taxon>
        <taxon>Rhodospirillales</taxon>
        <taxon>Rhodospirillaceae</taxon>
        <taxon>Marivibrio</taxon>
    </lineage>
</organism>
<dbReference type="EMBL" id="JAGMWN010000006">
    <property type="protein sequence ID" value="MBP5857997.1"/>
    <property type="molecule type" value="Genomic_DNA"/>
</dbReference>
<dbReference type="AlphaFoldDB" id="A0A8J7V3J0"/>
<reference evidence="1" key="1">
    <citation type="submission" date="2021-04" db="EMBL/GenBank/DDBJ databases">
        <authorList>
            <person name="Zhang D.-C."/>
        </authorList>
    </citation>
    <scope>NUCLEOTIDE SEQUENCE</scope>
    <source>
        <strain evidence="1">CGMCC 1.15697</strain>
    </source>
</reference>
<protein>
    <submittedName>
        <fullName evidence="1">Uncharacterized protein</fullName>
    </submittedName>
</protein>
<evidence type="ECO:0000313" key="1">
    <source>
        <dbReference type="EMBL" id="MBP5857997.1"/>
    </source>
</evidence>
<sequence length="188" mass="21448">MADRKIAAIRSSLAEARALVDTLEFTLQSRKMIETMGWLPEAISIMEGQYRDFLSLSVAIKSLGFKIDIVPNRVIDEFWHMHVLDTEKYKSDCERVFGEMFHHYPYYGMRSEADRLAWLDAGDESGQLWKVCFGYDLYGTGEETVDPYAEEKMLNAVRSHSIVANSGAGAEFPGRARCRRQCAPMKCK</sequence>
<accession>A0A8J7V3J0</accession>
<proteinExistence type="predicted"/>
<keyword evidence="2" id="KW-1185">Reference proteome</keyword>
<comment type="caution">
    <text evidence="1">The sequence shown here is derived from an EMBL/GenBank/DDBJ whole genome shotgun (WGS) entry which is preliminary data.</text>
</comment>
<dbReference type="RefSeq" id="WP_210682585.1">
    <property type="nucleotide sequence ID" value="NZ_JAGMWN010000006.1"/>
</dbReference>
<gene>
    <name evidence="1" type="ORF">KAJ83_13345</name>
</gene>
<evidence type="ECO:0000313" key="2">
    <source>
        <dbReference type="Proteomes" id="UP000672602"/>
    </source>
</evidence>
<dbReference type="Proteomes" id="UP000672602">
    <property type="component" value="Unassembled WGS sequence"/>
</dbReference>
<name>A0A8J7V3J0_9PROT</name>